<gene>
    <name evidence="1" type="ORF">Ctob_002073</name>
</gene>
<evidence type="ECO:0000313" key="2">
    <source>
        <dbReference type="Proteomes" id="UP000037460"/>
    </source>
</evidence>
<comment type="caution">
    <text evidence="1">The sequence shown here is derived from an EMBL/GenBank/DDBJ whole genome shotgun (WGS) entry which is preliminary data.</text>
</comment>
<keyword evidence="2" id="KW-1185">Reference proteome</keyword>
<protein>
    <submittedName>
        <fullName evidence="1">Uncharacterized protein</fullName>
    </submittedName>
</protein>
<organism evidence="1 2">
    <name type="scientific">Chrysochromulina tobinii</name>
    <dbReference type="NCBI Taxonomy" id="1460289"/>
    <lineage>
        <taxon>Eukaryota</taxon>
        <taxon>Haptista</taxon>
        <taxon>Haptophyta</taxon>
        <taxon>Prymnesiophyceae</taxon>
        <taxon>Prymnesiales</taxon>
        <taxon>Chrysochromulinaceae</taxon>
        <taxon>Chrysochromulina</taxon>
    </lineage>
</organism>
<dbReference type="AlphaFoldDB" id="A0A0M0J5N0"/>
<proteinExistence type="predicted"/>
<accession>A0A0M0J5N0</accession>
<evidence type="ECO:0000313" key="1">
    <source>
        <dbReference type="EMBL" id="KOO21498.1"/>
    </source>
</evidence>
<dbReference type="Proteomes" id="UP000037460">
    <property type="component" value="Unassembled WGS sequence"/>
</dbReference>
<dbReference type="EMBL" id="JWZX01003358">
    <property type="protein sequence ID" value="KOO21498.1"/>
    <property type="molecule type" value="Genomic_DNA"/>
</dbReference>
<reference evidence="2" key="1">
    <citation type="journal article" date="2015" name="PLoS Genet.">
        <title>Genome Sequence and Transcriptome Analyses of Chrysochromulina tobin: Metabolic Tools for Enhanced Algal Fitness in the Prominent Order Prymnesiales (Haptophyceae).</title>
        <authorList>
            <person name="Hovde B.T."/>
            <person name="Deodato C.R."/>
            <person name="Hunsperger H.M."/>
            <person name="Ryken S.A."/>
            <person name="Yost W."/>
            <person name="Jha R.K."/>
            <person name="Patterson J."/>
            <person name="Monnat R.J. Jr."/>
            <person name="Barlow S.B."/>
            <person name="Starkenburg S.R."/>
            <person name="Cattolico R.A."/>
        </authorList>
    </citation>
    <scope>NUCLEOTIDE SEQUENCE</scope>
    <source>
        <strain evidence="2">CCMP291</strain>
    </source>
</reference>
<sequence>MSLALGRTSNYTKFTLYSKLHPDNLNPRETIPLPVPVRGPAAIGSFTPFEKAVNPQSAWGHKLTAESPFGPMETRTRLKVDVAPKIGAGGGWQKTVMTEKAQSTMCSAMYAGSQIQMSCCEAADRGVGSLKLT</sequence>
<name>A0A0M0J5N0_9EUKA</name>